<sequence length="1613" mass="183429">MDRVKKKAELVDIILSWQIEDILNENLLKDKVKEIPTRFSSISHYLESFHYPLVEETRAELCSCLVAIASAPYVGIHFKEENDVWELQYGSELGFYCSVSGSEKRLYVPVIGDMILFSTSVPANVSELTSGLSVSCLAVVSDAGKGATGYVKARLGVPWSIGTKCIGSSFVAVFLMNVTNASHVWYSLQVDTGDSCANLNLIKKALCYENLVEKACSCSFMLVEDFFDETLRLKLHCLELNESQVGTIHSVICAIRCNHSCTIQEICGLPGTGKTEVVCLISLIAMRLKCKVLVCAPNLCSLMEIVSRFRKFVGESSNISTAHGISRCNLTEFVAFVGKNKEQVNFTGDITDINLKQACLIFCTASTLSRLHLLGQSSYLDVLVVDRAAQIKECESVVSLQLKGLRHVLLVGNDYELPSAVVSKISESAGFGRSLFRRLGFLRPPKRLLDIQYRMHPSISYFPNVKFFNGQLLNGQNVMDKSYEKQYLLEHIYGSYSFLNVADGREVPGENGDNWQNFVEAAVICKILMKINQACASSCQRPSVGILSPYDAQVQAIQDMVSSRIERKSDFSLWMKAFHKIESSEEDVIIISMVRCNENGYVGIPSDPHLTSNILTRARKCLWIVGNELTLARGPSIWKDLVLDAKERGCFFQVGEDRQLAGVILNIKQELNQLDDLLKDDTALFKKTKWKILFSDNFKKSFISLRTLLCKQLVIGFLLKLANGWRPKRTYPYPLCPSLSKIVKLYRVHGLYVICTTDTIKRSKFIQVLRVWDVLALVDIPKLMDELENMVSLCTDRYIELCSNEKHEGDLVVPMTWKISSDFVKYKESSYSQDYSSLSGGLHRIKNLKFSESLLLMKFYSLSSGNAKYMLTACDGKEIELPFELSELESEVIRFPRSAFVVGRSGTGKTIVSVMKLIRREQHHVIASDGFSSPVDEPYCFMSYENLAAPKTSALRQIFLTVNANLCSSVKDYITRLRRLVTGDEIQGDLNEIKMQEVGDDLSLFSDIPQSFIDIPERHFPLVISLRKFLLMLDGSMPASYFDRFHDIKEISDDKRSYLSHASQQLIRSKEVDFERFYTLYWPSFNMKFTTKLDPALVFTQIISYIKGGRGLGKTYHHEKMDENDYIMLSEMRSSTLSKDEREMIYKIFLDYEKRKQMNGDYDISDLVIDLHCRFRVDGYKGAMVDFVYVDEVQDFTLNQISLLKYICANVQDGYLFCGDTAQTLMKGVSFRFQEIRSMFYREFLGESGKLSDLFQLTQNFCTHAGILNLGQSILELLYHFFPLCIDRLIVERSPIYGETPAIIESANEDILGTMFETGGIGSNCLLTFGAEQVILVRDDLTKREVIDQIGNNAVVLTIFESKGLEFKDVLIYNFFKGSPLKQQWRVIYEFMDGQGLLDASLTKFPCFNENKHITLCSELKLLYVAITRTRNRLWIFESMPELAKPLFDYWKTRNLVQQRKWGLSFISSMQILCKPEEWKIRGQKFFNEGNYQAAILCFKHSGDVYLENWAKAASFQMDGDRKLHTDFQTALNLLSKASEIYEMIGKFESSAICFMKLGYYEKAARIYLEKCQEPMYEDAGDCFMLASCWSDAALCYAQGQCLSKCMTSCRKG</sequence>
<dbReference type="GO" id="GO:0004386">
    <property type="term" value="F:helicase activity"/>
    <property type="evidence" value="ECO:0007669"/>
    <property type="project" value="UniProtKB-KW"/>
</dbReference>
<dbReference type="Gene3D" id="1.10.10.160">
    <property type="match status" value="1"/>
</dbReference>
<dbReference type="GO" id="GO:0005694">
    <property type="term" value="C:chromosome"/>
    <property type="evidence" value="ECO:0007669"/>
    <property type="project" value="UniProtKB-ARBA"/>
</dbReference>
<dbReference type="InterPro" id="IPR011990">
    <property type="entry name" value="TPR-like_helical_dom_sf"/>
</dbReference>
<dbReference type="PANTHER" id="PTHR21529:SF4">
    <property type="entry name" value="TPR AND ANKYRIN REPEAT-CONTAINING PROTEIN 1"/>
    <property type="match status" value="1"/>
</dbReference>
<dbReference type="InterPro" id="IPR039904">
    <property type="entry name" value="TRANK1"/>
</dbReference>
<evidence type="ECO:0000259" key="6">
    <source>
        <dbReference type="Pfam" id="PF13086"/>
    </source>
</evidence>
<feature type="domain" description="DNA2/NAM7 helicase-like C-terminal" evidence="7">
    <location>
        <begin position="432"/>
        <end position="628"/>
    </location>
</feature>
<evidence type="ECO:0000313" key="11">
    <source>
        <dbReference type="RefSeq" id="XP_010246022.1"/>
    </source>
</evidence>
<gene>
    <name evidence="10 11" type="primary">LOC104589404</name>
</gene>
<dbReference type="OrthoDB" id="3156807at2759"/>
<evidence type="ECO:0000256" key="1">
    <source>
        <dbReference type="ARBA" id="ARBA00022741"/>
    </source>
</evidence>
<dbReference type="InterPro" id="IPR014016">
    <property type="entry name" value="UvrD-like_ATP-bd"/>
</dbReference>
<name>A0A1U7Z5C9_NELNU</name>
<dbReference type="GO" id="GO:0016787">
    <property type="term" value="F:hydrolase activity"/>
    <property type="evidence" value="ECO:0007669"/>
    <property type="project" value="UniProtKB-KW"/>
</dbReference>
<dbReference type="InterPro" id="IPR013986">
    <property type="entry name" value="DExx_box_DNA_helicase_dom_sf"/>
</dbReference>
<dbReference type="Pfam" id="PF13087">
    <property type="entry name" value="AAA_12"/>
    <property type="match status" value="1"/>
</dbReference>
<dbReference type="InterPro" id="IPR027417">
    <property type="entry name" value="P-loop_NTPase"/>
</dbReference>
<dbReference type="KEGG" id="nnu:104589404"/>
<dbReference type="InterPro" id="IPR041677">
    <property type="entry name" value="DNA2/NAM7_AAA_11"/>
</dbReference>
<accession>A0A1U7Z5C9</accession>
<evidence type="ECO:0000313" key="10">
    <source>
        <dbReference type="RefSeq" id="XP_010246021.1"/>
    </source>
</evidence>
<feature type="domain" description="DNA2/NAM7 helicase helicase" evidence="6">
    <location>
        <begin position="349"/>
        <end position="424"/>
    </location>
</feature>
<evidence type="ECO:0000259" key="7">
    <source>
        <dbReference type="Pfam" id="PF13087"/>
    </source>
</evidence>
<dbReference type="CDD" id="cd18808">
    <property type="entry name" value="SF1_C_Upf1"/>
    <property type="match status" value="1"/>
</dbReference>
<dbReference type="FunFam" id="3.40.50.300:FF:000326">
    <property type="entry name" value="P-loop containing nucleoside triphosphate hydrolase"/>
    <property type="match status" value="1"/>
</dbReference>
<evidence type="ECO:0000256" key="2">
    <source>
        <dbReference type="ARBA" id="ARBA00022801"/>
    </source>
</evidence>
<dbReference type="GO" id="GO:0005524">
    <property type="term" value="F:ATP binding"/>
    <property type="evidence" value="ECO:0007669"/>
    <property type="project" value="UniProtKB-KW"/>
</dbReference>
<keyword evidence="4" id="KW-0067">ATP-binding</keyword>
<evidence type="ECO:0000256" key="4">
    <source>
        <dbReference type="ARBA" id="ARBA00022840"/>
    </source>
</evidence>
<dbReference type="GeneID" id="104589404"/>
<evidence type="ECO:0000256" key="3">
    <source>
        <dbReference type="ARBA" id="ARBA00022806"/>
    </source>
</evidence>
<dbReference type="Pfam" id="PF13086">
    <property type="entry name" value="AAA_11"/>
    <property type="match status" value="1"/>
</dbReference>
<proteinExistence type="predicted"/>
<dbReference type="InterPro" id="IPR041679">
    <property type="entry name" value="DNA2/NAM7-like_C"/>
</dbReference>
<feature type="domain" description="UvrD-like helicase ATP-binding" evidence="5">
    <location>
        <begin position="1120"/>
        <end position="1224"/>
    </location>
</feature>
<keyword evidence="2" id="KW-0378">Hydrolase</keyword>
<reference evidence="10 11" key="1">
    <citation type="submission" date="2025-04" db="UniProtKB">
        <authorList>
            <consortium name="RefSeq"/>
        </authorList>
    </citation>
    <scope>IDENTIFICATION</scope>
</reference>
<keyword evidence="1" id="KW-0547">Nucleotide-binding</keyword>
<keyword evidence="9" id="KW-1185">Reference proteome</keyword>
<dbReference type="RefSeq" id="XP_010246021.1">
    <property type="nucleotide sequence ID" value="XM_010247719.2"/>
</dbReference>
<dbReference type="Pfam" id="PF00580">
    <property type="entry name" value="UvrD-helicase"/>
    <property type="match status" value="1"/>
</dbReference>
<protein>
    <submittedName>
        <fullName evidence="10 11">Uncharacterized protein LOC104589404 isoform X1</fullName>
    </submittedName>
</protein>
<dbReference type="SUPFAM" id="SSF52540">
    <property type="entry name" value="P-loop containing nucleoside triphosphate hydrolases"/>
    <property type="match status" value="2"/>
</dbReference>
<evidence type="ECO:0000259" key="8">
    <source>
        <dbReference type="Pfam" id="PF13361"/>
    </source>
</evidence>
<dbReference type="Pfam" id="PF13361">
    <property type="entry name" value="UvrD_C"/>
    <property type="match status" value="1"/>
</dbReference>
<dbReference type="Proteomes" id="UP000189703">
    <property type="component" value="Unplaced"/>
</dbReference>
<organism evidence="9 10">
    <name type="scientific">Nelumbo nucifera</name>
    <name type="common">Sacred lotus</name>
    <dbReference type="NCBI Taxonomy" id="4432"/>
    <lineage>
        <taxon>Eukaryota</taxon>
        <taxon>Viridiplantae</taxon>
        <taxon>Streptophyta</taxon>
        <taxon>Embryophyta</taxon>
        <taxon>Tracheophyta</taxon>
        <taxon>Spermatophyta</taxon>
        <taxon>Magnoliopsida</taxon>
        <taxon>Proteales</taxon>
        <taxon>Nelumbonaceae</taxon>
        <taxon>Nelumbo</taxon>
    </lineage>
</organism>
<dbReference type="STRING" id="4432.A0A1U7Z5C9"/>
<dbReference type="Gene3D" id="3.40.50.300">
    <property type="entry name" value="P-loop containing nucleotide triphosphate hydrolases"/>
    <property type="match status" value="4"/>
</dbReference>
<dbReference type="InterPro" id="IPR047187">
    <property type="entry name" value="SF1_C_Upf1"/>
</dbReference>
<evidence type="ECO:0000313" key="9">
    <source>
        <dbReference type="Proteomes" id="UP000189703"/>
    </source>
</evidence>
<evidence type="ECO:0000259" key="5">
    <source>
        <dbReference type="Pfam" id="PF00580"/>
    </source>
</evidence>
<feature type="domain" description="UvrD-like helicase C-terminal" evidence="8">
    <location>
        <begin position="1346"/>
        <end position="1436"/>
    </location>
</feature>
<dbReference type="OMA" id="ILLEIEW"/>
<dbReference type="PANTHER" id="PTHR21529">
    <property type="entry name" value="MAMMARY TURMOR VIRUS RECEPTOR HOMOLOG 1, 2 MTVR1, 2"/>
    <property type="match status" value="1"/>
</dbReference>
<dbReference type="SUPFAM" id="SSF48452">
    <property type="entry name" value="TPR-like"/>
    <property type="match status" value="1"/>
</dbReference>
<dbReference type="RefSeq" id="XP_010246022.1">
    <property type="nucleotide sequence ID" value="XM_010247720.2"/>
</dbReference>
<keyword evidence="3" id="KW-0347">Helicase</keyword>
<dbReference type="InterPro" id="IPR014017">
    <property type="entry name" value="DNA_helicase_UvrD-like_C"/>
</dbReference>
<dbReference type="eggNOG" id="KOG1801">
    <property type="taxonomic scope" value="Eukaryota"/>
</dbReference>